<reference evidence="5" key="1">
    <citation type="submission" date="2025-08" db="UniProtKB">
        <authorList>
            <consortium name="Ensembl"/>
        </authorList>
    </citation>
    <scope>IDENTIFICATION</scope>
</reference>
<dbReference type="PANTHER" id="PTHR31708:SF0">
    <property type="entry name" value="ABPBG26-RELATED"/>
    <property type="match status" value="1"/>
</dbReference>
<dbReference type="CDD" id="cd00633">
    <property type="entry name" value="Secretoglobin"/>
    <property type="match status" value="1"/>
</dbReference>
<evidence type="ECO:0000256" key="4">
    <source>
        <dbReference type="ARBA" id="ARBA00022729"/>
    </source>
</evidence>
<evidence type="ECO:0000256" key="2">
    <source>
        <dbReference type="ARBA" id="ARBA00008650"/>
    </source>
</evidence>
<evidence type="ECO:0000313" key="5">
    <source>
        <dbReference type="Ensembl" id="ENSCGRP00001010231.1"/>
    </source>
</evidence>
<dbReference type="AlphaFoldDB" id="A0A8C2LXF2"/>
<dbReference type="InterPro" id="IPR053723">
    <property type="entry name" value="Secretoglobin_Domain_sf"/>
</dbReference>
<proteinExistence type="inferred from homology"/>
<evidence type="ECO:0000313" key="6">
    <source>
        <dbReference type="Proteomes" id="UP000694386"/>
    </source>
</evidence>
<dbReference type="Gene3D" id="1.20.920.50">
    <property type="match status" value="1"/>
</dbReference>
<protein>
    <submittedName>
        <fullName evidence="5">Uncharacterized protein</fullName>
    </submittedName>
</protein>
<dbReference type="GO" id="GO:0005615">
    <property type="term" value="C:extracellular space"/>
    <property type="evidence" value="ECO:0007669"/>
    <property type="project" value="InterPro"/>
</dbReference>
<dbReference type="SUPFAM" id="SSF48201">
    <property type="entry name" value="Uteroglobin-like"/>
    <property type="match status" value="1"/>
</dbReference>
<dbReference type="Proteomes" id="UP000694386">
    <property type="component" value="Unplaced"/>
</dbReference>
<sequence>MSASPDWVSFIDGFLCVVSAKACITYFETYSTMLSGNKKIMNDLISKFNPTDKERAAHEKIQDCYNEAGVEGKTLDTLVLHEITDSPECKEYYTKDTMQIMKSLFSM</sequence>
<evidence type="ECO:0000256" key="3">
    <source>
        <dbReference type="ARBA" id="ARBA00022525"/>
    </source>
</evidence>
<organism evidence="5 6">
    <name type="scientific">Cricetulus griseus</name>
    <name type="common">Chinese hamster</name>
    <name type="synonym">Cricetulus barabensis griseus</name>
    <dbReference type="NCBI Taxonomy" id="10029"/>
    <lineage>
        <taxon>Eukaryota</taxon>
        <taxon>Metazoa</taxon>
        <taxon>Chordata</taxon>
        <taxon>Craniata</taxon>
        <taxon>Vertebrata</taxon>
        <taxon>Euteleostomi</taxon>
        <taxon>Mammalia</taxon>
        <taxon>Eutheria</taxon>
        <taxon>Euarchontoglires</taxon>
        <taxon>Glires</taxon>
        <taxon>Rodentia</taxon>
        <taxon>Myomorpha</taxon>
        <taxon>Muroidea</taxon>
        <taxon>Cricetidae</taxon>
        <taxon>Cricetinae</taxon>
        <taxon>Cricetulus</taxon>
    </lineage>
</organism>
<reference evidence="5" key="2">
    <citation type="submission" date="2025-09" db="UniProtKB">
        <authorList>
            <consortium name="Ensembl"/>
        </authorList>
    </citation>
    <scope>IDENTIFICATION</scope>
</reference>
<accession>A0A8C2LXF2</accession>
<comment type="subcellular location">
    <subcellularLocation>
        <location evidence="1">Secreted</location>
    </subcellularLocation>
</comment>
<dbReference type="Ensembl" id="ENSCGRT00001014452.1">
    <property type="protein sequence ID" value="ENSCGRP00001010231.1"/>
    <property type="gene ID" value="ENSCGRG00001012183.1"/>
</dbReference>
<dbReference type="InterPro" id="IPR016126">
    <property type="entry name" value="Secretoglobin"/>
</dbReference>
<keyword evidence="3" id="KW-0964">Secreted</keyword>
<keyword evidence="4" id="KW-0732">Signal</keyword>
<dbReference type="PANTHER" id="PTHR31708">
    <property type="entry name" value="ABPBG26-RELATED"/>
    <property type="match status" value="1"/>
</dbReference>
<dbReference type="InterPro" id="IPR035960">
    <property type="entry name" value="Secretoglobin_sf"/>
</dbReference>
<dbReference type="Pfam" id="PF09252">
    <property type="entry name" value="Feld-I_B"/>
    <property type="match status" value="1"/>
</dbReference>
<evidence type="ECO:0000256" key="1">
    <source>
        <dbReference type="ARBA" id="ARBA00004613"/>
    </source>
</evidence>
<name>A0A8C2LXF2_CRIGR</name>
<comment type="similarity">
    <text evidence="2">Belongs to the secretoglobin family.</text>
</comment>
<dbReference type="InterPro" id="IPR015332">
    <property type="entry name" value="CH2-like"/>
</dbReference>
<dbReference type="PROSITE" id="PS51311">
    <property type="entry name" value="SCGB"/>
    <property type="match status" value="1"/>
</dbReference>